<proteinExistence type="predicted"/>
<dbReference type="Pfam" id="PF26466">
    <property type="entry name" value="DNA_primase_lrg_N"/>
    <property type="match status" value="1"/>
</dbReference>
<keyword evidence="2" id="KW-0004">4Fe-4S</keyword>
<organism evidence="9 10">
    <name type="scientific">Rhamnusium bicolor</name>
    <dbReference type="NCBI Taxonomy" id="1586634"/>
    <lineage>
        <taxon>Eukaryota</taxon>
        <taxon>Metazoa</taxon>
        <taxon>Ecdysozoa</taxon>
        <taxon>Arthropoda</taxon>
        <taxon>Hexapoda</taxon>
        <taxon>Insecta</taxon>
        <taxon>Pterygota</taxon>
        <taxon>Neoptera</taxon>
        <taxon>Endopterygota</taxon>
        <taxon>Coleoptera</taxon>
        <taxon>Polyphaga</taxon>
        <taxon>Cucujiformia</taxon>
        <taxon>Chrysomeloidea</taxon>
        <taxon>Cerambycidae</taxon>
        <taxon>Lepturinae</taxon>
        <taxon>Rhagiini</taxon>
        <taxon>Rhamnusium</taxon>
    </lineage>
</organism>
<dbReference type="PANTHER" id="PTHR10537:SF3">
    <property type="entry name" value="DNA PRIMASE LARGE SUBUNIT"/>
    <property type="match status" value="1"/>
</dbReference>
<dbReference type="GO" id="GO:0046872">
    <property type="term" value="F:metal ion binding"/>
    <property type="evidence" value="ECO:0007669"/>
    <property type="project" value="UniProtKB-KW"/>
</dbReference>
<keyword evidence="4" id="KW-0235">DNA replication</keyword>
<comment type="caution">
    <text evidence="9">The sequence shown here is derived from an EMBL/GenBank/DDBJ whole genome shotgun (WGS) entry which is preliminary data.</text>
</comment>
<feature type="domain" description="DNA primase large subunit C-terminal" evidence="8">
    <location>
        <begin position="175"/>
        <end position="342"/>
    </location>
</feature>
<protein>
    <recommendedName>
        <fullName evidence="8">DNA primase large subunit C-terminal domain-containing protein</fullName>
    </recommendedName>
</protein>
<keyword evidence="6" id="KW-0408">Iron</keyword>
<accession>A0AAV8ZD04</accession>
<evidence type="ECO:0000259" key="8">
    <source>
        <dbReference type="Pfam" id="PF04104"/>
    </source>
</evidence>
<evidence type="ECO:0000256" key="7">
    <source>
        <dbReference type="ARBA" id="ARBA00023014"/>
    </source>
</evidence>
<dbReference type="GO" id="GO:0005658">
    <property type="term" value="C:alpha DNA polymerase:primase complex"/>
    <property type="evidence" value="ECO:0007669"/>
    <property type="project" value="TreeGrafter"/>
</dbReference>
<evidence type="ECO:0000256" key="4">
    <source>
        <dbReference type="ARBA" id="ARBA00022705"/>
    </source>
</evidence>
<gene>
    <name evidence="9" type="ORF">NQ314_006012</name>
</gene>
<keyword evidence="7" id="KW-0411">Iron-sulfur</keyword>
<evidence type="ECO:0000313" key="9">
    <source>
        <dbReference type="EMBL" id="KAJ8961030.1"/>
    </source>
</evidence>
<evidence type="ECO:0000256" key="2">
    <source>
        <dbReference type="ARBA" id="ARBA00022485"/>
    </source>
</evidence>
<evidence type="ECO:0000313" key="10">
    <source>
        <dbReference type="Proteomes" id="UP001162156"/>
    </source>
</evidence>
<keyword evidence="10" id="KW-1185">Reference proteome</keyword>
<dbReference type="GO" id="GO:0006269">
    <property type="term" value="P:DNA replication, synthesis of primer"/>
    <property type="evidence" value="ECO:0007669"/>
    <property type="project" value="UniProtKB-KW"/>
</dbReference>
<comment type="cofactor">
    <cofactor evidence="1">
        <name>[4Fe-4S] cluster</name>
        <dbReference type="ChEBI" id="CHEBI:49883"/>
    </cofactor>
</comment>
<dbReference type="GO" id="GO:0006270">
    <property type="term" value="P:DNA replication initiation"/>
    <property type="evidence" value="ECO:0007669"/>
    <property type="project" value="TreeGrafter"/>
</dbReference>
<sequence length="368" mass="44336">MDFYKFNLNTCKYPPSETCTAHELEQICVERLQLYRIMDSANNLEFKPNTRKWEEYVEQKIVQNKLTTYIILLKDEECLGLIRARKNNHISHWLLSLCYCRSNVLKEFFMCCELYWFVMVYKRMKQEELMEFLEQNDFSFVQVSQKEIELFKDKLMRRNTEEIAFNNINLDNINEIAKLHYPLCMKVIHDVLRKEHHLKYDCKMQYGIFLKCLGLSYEDAMVFWKTEFTKKINQDWFDRKYAYLFKHQYGKVGGMIQYRPYSCDQILNNCPHAGQYHGCPFKHWDIDKLLQKCEDNGLEFGDINDIRTLVTNNKFKEACTVYFYGSHKVIRGDIISSPNEYFEKSYEIESSLDKYFDTILESCETEHF</sequence>
<dbReference type="PANTHER" id="PTHR10537">
    <property type="entry name" value="DNA PRIMASE LARGE SUBUNIT"/>
    <property type="match status" value="1"/>
</dbReference>
<dbReference type="GO" id="GO:0051539">
    <property type="term" value="F:4 iron, 4 sulfur cluster binding"/>
    <property type="evidence" value="ECO:0007669"/>
    <property type="project" value="UniProtKB-KW"/>
</dbReference>
<evidence type="ECO:0000256" key="6">
    <source>
        <dbReference type="ARBA" id="ARBA00023004"/>
    </source>
</evidence>
<name>A0AAV8ZD04_9CUCU</name>
<keyword evidence="3" id="KW-0639">Primosome</keyword>
<dbReference type="InterPro" id="IPR058560">
    <property type="entry name" value="DNA_primase_C"/>
</dbReference>
<evidence type="ECO:0000256" key="3">
    <source>
        <dbReference type="ARBA" id="ARBA00022515"/>
    </source>
</evidence>
<dbReference type="AlphaFoldDB" id="A0AAV8ZD04"/>
<dbReference type="Pfam" id="PF04104">
    <property type="entry name" value="DNA_primase_lrg"/>
    <property type="match status" value="1"/>
</dbReference>
<reference evidence="9" key="1">
    <citation type="journal article" date="2023" name="Insect Mol. Biol.">
        <title>Genome sequencing provides insights into the evolution of gene families encoding plant cell wall-degrading enzymes in longhorned beetles.</title>
        <authorList>
            <person name="Shin N.R."/>
            <person name="Okamura Y."/>
            <person name="Kirsch R."/>
            <person name="Pauchet Y."/>
        </authorList>
    </citation>
    <scope>NUCLEOTIDE SEQUENCE</scope>
    <source>
        <strain evidence="9">RBIC_L_NR</strain>
    </source>
</reference>
<evidence type="ECO:0000256" key="1">
    <source>
        <dbReference type="ARBA" id="ARBA00001966"/>
    </source>
</evidence>
<evidence type="ECO:0000256" key="5">
    <source>
        <dbReference type="ARBA" id="ARBA00022723"/>
    </source>
</evidence>
<dbReference type="EMBL" id="JANEYF010001623">
    <property type="protein sequence ID" value="KAJ8961030.1"/>
    <property type="molecule type" value="Genomic_DNA"/>
</dbReference>
<dbReference type="InterPro" id="IPR007238">
    <property type="entry name" value="DNA_primase_lsu_euk/arc"/>
</dbReference>
<keyword evidence="5" id="KW-0479">Metal-binding</keyword>
<dbReference type="Gene3D" id="1.20.930.80">
    <property type="match status" value="1"/>
</dbReference>
<dbReference type="Proteomes" id="UP001162156">
    <property type="component" value="Unassembled WGS sequence"/>
</dbReference>